<reference evidence="7 8" key="1">
    <citation type="journal article" date="2010" name="J. Bacteriol.">
        <title>The genetic basis of laboratory adaptation in Caulobacter crescentus.</title>
        <authorList>
            <person name="Marks M.E."/>
            <person name="Castro-Rojas C.M."/>
            <person name="Teiling C."/>
            <person name="Du L."/>
            <person name="Kapatral V."/>
            <person name="Walunas T.L."/>
            <person name="Crosson S."/>
        </authorList>
    </citation>
    <scope>NUCLEOTIDE SEQUENCE [LARGE SCALE GENOMIC DNA]</scope>
    <source>
        <strain evidence="8">NA1000 / CB15N</strain>
    </source>
</reference>
<dbReference type="GO" id="GO:0005886">
    <property type="term" value="C:plasma membrane"/>
    <property type="evidence" value="ECO:0007669"/>
    <property type="project" value="UniProtKB-SubCell"/>
</dbReference>
<dbReference type="HOGENOM" id="CLU_022017_0_2_5"/>
<keyword evidence="4 6" id="KW-1133">Transmembrane helix</keyword>
<dbReference type="OrthoDB" id="7605542at2"/>
<dbReference type="GeneID" id="7330594"/>
<dbReference type="RefSeq" id="WP_012639968.1">
    <property type="nucleotide sequence ID" value="NC_011916.1"/>
</dbReference>
<comment type="subcellular location">
    <subcellularLocation>
        <location evidence="1">Cell membrane</location>
        <topology evidence="1">Multi-pass membrane protein</topology>
    </subcellularLocation>
</comment>
<dbReference type="PANTHER" id="PTHR30250">
    <property type="entry name" value="PST FAMILY PREDICTED COLANIC ACID TRANSPORTER"/>
    <property type="match status" value="1"/>
</dbReference>
<feature type="transmembrane region" description="Helical" evidence="6">
    <location>
        <begin position="168"/>
        <end position="191"/>
    </location>
</feature>
<sequence length="423" mass="44335">MKSIRANILALYVWQAAQYAIPILTIPVLAHSLGVAGFGDVAVALNFAMYFTVVTEWGFNLSATQQVARAADSREELRHIFWNTVLARVMLAAVCLIAAAILPIVVPALGRVSTLIWIASIQVVGTAITTNWFLQGLEKMGTFSTISIIGRIVVIPLTFIFVRGPDDAWVAVAIQTGSVLLIGACGFIISLNLRPLLPIHFAPRGALAKISEGVHLFSSQAAVTMYAQTNVVILGILSGSAAAGIFNGGDRIRRAAQAAIGPISTALYPRVSVLALTDPAAAFKLIRRALIAQGGLSLCVSIAIFVFADLVVNVLLGKEFGEAATILRILSPVPLLVGINNVLGTQILLPFGKAKTFSTIIIVCGLFNIVSLVALCPRLGAVGAASSIVMTEALVTGAMAIFALSVALSVKGRRIPPPQAPGA</sequence>
<feature type="transmembrane region" description="Helical" evidence="6">
    <location>
        <begin position="141"/>
        <end position="162"/>
    </location>
</feature>
<evidence type="ECO:0000256" key="3">
    <source>
        <dbReference type="ARBA" id="ARBA00022692"/>
    </source>
</evidence>
<feature type="transmembrane region" description="Helical" evidence="6">
    <location>
        <begin position="329"/>
        <end position="349"/>
    </location>
</feature>
<keyword evidence="8" id="KW-1185">Reference proteome</keyword>
<feature type="transmembrane region" description="Helical" evidence="6">
    <location>
        <begin position="41"/>
        <end position="59"/>
    </location>
</feature>
<dbReference type="CDD" id="cd13128">
    <property type="entry name" value="MATE_Wzx_like"/>
    <property type="match status" value="1"/>
</dbReference>
<dbReference type="InterPro" id="IPR002797">
    <property type="entry name" value="Polysacc_synth"/>
</dbReference>
<evidence type="ECO:0000256" key="6">
    <source>
        <dbReference type="SAM" id="Phobius"/>
    </source>
</evidence>
<feature type="transmembrane region" description="Helical" evidence="6">
    <location>
        <begin position="294"/>
        <end position="317"/>
    </location>
</feature>
<evidence type="ECO:0000256" key="5">
    <source>
        <dbReference type="ARBA" id="ARBA00023136"/>
    </source>
</evidence>
<dbReference type="Pfam" id="PF01943">
    <property type="entry name" value="Polysacc_synt"/>
    <property type="match status" value="1"/>
</dbReference>
<evidence type="ECO:0000256" key="2">
    <source>
        <dbReference type="ARBA" id="ARBA00022475"/>
    </source>
</evidence>
<evidence type="ECO:0000313" key="7">
    <source>
        <dbReference type="EMBL" id="ACL93932.1"/>
    </source>
</evidence>
<dbReference type="PhylomeDB" id="A0A0H3C5Y2"/>
<feature type="transmembrane region" description="Helical" evidence="6">
    <location>
        <begin position="381"/>
        <end position="408"/>
    </location>
</feature>
<gene>
    <name evidence="7" type="ordered locus">CCNA_00467</name>
</gene>
<dbReference type="AlphaFoldDB" id="A0A0H3C5Y2"/>
<keyword evidence="3 6" id="KW-0812">Transmembrane</keyword>
<name>A0A0H3C5Y2_CAUVN</name>
<evidence type="ECO:0000256" key="1">
    <source>
        <dbReference type="ARBA" id="ARBA00004651"/>
    </source>
</evidence>
<proteinExistence type="predicted"/>
<feature type="transmembrane region" description="Helical" evidence="6">
    <location>
        <begin position="80"/>
        <end position="109"/>
    </location>
</feature>
<feature type="transmembrane region" description="Helical" evidence="6">
    <location>
        <begin position="356"/>
        <end position="375"/>
    </location>
</feature>
<feature type="transmembrane region" description="Helical" evidence="6">
    <location>
        <begin position="9"/>
        <end position="29"/>
    </location>
</feature>
<accession>A0A0H3C5Y2</accession>
<dbReference type="RefSeq" id="YP_002515840.1">
    <property type="nucleotide sequence ID" value="NC_011916.1"/>
</dbReference>
<dbReference type="PANTHER" id="PTHR30250:SF11">
    <property type="entry name" value="O-ANTIGEN TRANSPORTER-RELATED"/>
    <property type="match status" value="1"/>
</dbReference>
<keyword evidence="5 6" id="KW-0472">Membrane</keyword>
<dbReference type="Proteomes" id="UP000001364">
    <property type="component" value="Chromosome"/>
</dbReference>
<evidence type="ECO:0000256" key="4">
    <source>
        <dbReference type="ARBA" id="ARBA00022989"/>
    </source>
</evidence>
<keyword evidence="2" id="KW-1003">Cell membrane</keyword>
<protein>
    <submittedName>
        <fullName evidence="7">Oligosaccharide translocase/flippase</fullName>
    </submittedName>
</protein>
<evidence type="ECO:0000313" key="8">
    <source>
        <dbReference type="Proteomes" id="UP000001364"/>
    </source>
</evidence>
<organism evidence="7 8">
    <name type="scientific">Caulobacter vibrioides (strain NA1000 / CB15N)</name>
    <name type="common">Caulobacter crescentus</name>
    <dbReference type="NCBI Taxonomy" id="565050"/>
    <lineage>
        <taxon>Bacteria</taxon>
        <taxon>Pseudomonadati</taxon>
        <taxon>Pseudomonadota</taxon>
        <taxon>Alphaproteobacteria</taxon>
        <taxon>Caulobacterales</taxon>
        <taxon>Caulobacteraceae</taxon>
        <taxon>Caulobacter</taxon>
    </lineage>
</organism>
<dbReference type="InterPro" id="IPR050833">
    <property type="entry name" value="Poly_Biosynth_Transport"/>
</dbReference>
<dbReference type="KEGG" id="ccs:CCNA_00467"/>
<dbReference type="EMBL" id="CP001340">
    <property type="protein sequence ID" value="ACL93932.1"/>
    <property type="molecule type" value="Genomic_DNA"/>
</dbReference>